<feature type="signal peptide" evidence="1">
    <location>
        <begin position="1"/>
        <end position="26"/>
    </location>
</feature>
<gene>
    <name evidence="2" type="ORF">GDH07_23035</name>
</gene>
<evidence type="ECO:0000313" key="3">
    <source>
        <dbReference type="Proteomes" id="UP000486534"/>
    </source>
</evidence>
<evidence type="ECO:0000256" key="1">
    <source>
        <dbReference type="SAM" id="SignalP"/>
    </source>
</evidence>
<accession>A0A7X1PQX0</accession>
<proteinExistence type="predicted"/>
<dbReference type="RefSeq" id="WP_152899024.1">
    <property type="nucleotide sequence ID" value="NZ_CP191492.1"/>
</dbReference>
<organism evidence="2 3">
    <name type="scientific">Pseudomonas piscis</name>
    <dbReference type="NCBI Taxonomy" id="2614538"/>
    <lineage>
        <taxon>Bacteria</taxon>
        <taxon>Pseudomonadati</taxon>
        <taxon>Pseudomonadota</taxon>
        <taxon>Gammaproteobacteria</taxon>
        <taxon>Pseudomonadales</taxon>
        <taxon>Pseudomonadaceae</taxon>
        <taxon>Pseudomonas</taxon>
    </lineage>
</organism>
<reference evidence="2 3" key="1">
    <citation type="submission" date="2019-10" db="EMBL/GenBank/DDBJ databases">
        <title>Pseudomonas dajingensis sp. nov., isolated from the profound head ulcers of farmed Murray cod (Maccullochella peelii peelii).</title>
        <authorList>
            <person name="Liu Y."/>
        </authorList>
    </citation>
    <scope>NUCLEOTIDE SEQUENCE [LARGE SCALE GENOMIC DNA]</scope>
    <source>
        <strain evidence="2 3">MC042</strain>
    </source>
</reference>
<name>A0A7X1PQX0_9PSED</name>
<dbReference type="EMBL" id="WHUV01000004">
    <property type="protein sequence ID" value="MQA56202.1"/>
    <property type="molecule type" value="Genomic_DNA"/>
</dbReference>
<keyword evidence="1" id="KW-0732">Signal</keyword>
<dbReference type="AlphaFoldDB" id="A0A7X1PQX0"/>
<dbReference type="Proteomes" id="UP000486534">
    <property type="component" value="Unassembled WGS sequence"/>
</dbReference>
<feature type="chain" id="PRO_5030833015" evidence="1">
    <location>
        <begin position="27"/>
        <end position="196"/>
    </location>
</feature>
<comment type="caution">
    <text evidence="2">The sequence shown here is derived from an EMBL/GenBank/DDBJ whole genome shotgun (WGS) entry which is preliminary data.</text>
</comment>
<protein>
    <submittedName>
        <fullName evidence="2">Uncharacterized protein</fullName>
    </submittedName>
</protein>
<evidence type="ECO:0000313" key="2">
    <source>
        <dbReference type="EMBL" id="MQA56202.1"/>
    </source>
</evidence>
<sequence>MTMMRWCSWKGLVLAVLMAAGGQVRANEPSSVYLRCNMTPEDYAKAMAATPRPALAYGDWQQWFNSKQMYGPGLVDAESLRDSGARSLQETVEIWMGPGAYSRYDPKAGRWQLALLEFTDNYGEMIQLLAPLRGVAAFCQPDSDSFLFIYSYIWGDGDNAYLALDQGRSRFATGPTPAQRAEADAALEGLMEAGAD</sequence>